<dbReference type="RefSeq" id="WP_068646144.1">
    <property type="nucleotide sequence ID" value="NZ_CP043611.1"/>
</dbReference>
<comment type="caution">
    <text evidence="1">The sequence shown here is derived from an EMBL/GenBank/DDBJ whole genome shotgun (WGS) entry which is preliminary data.</text>
</comment>
<sequence>MKALQEAIQKLEDLQQSSKGSFVGAGDEIIIFMRHDLQVVIDNLKDVHNSLKNEKVTTAATEITRIKHFRNISRSI</sequence>
<organism evidence="1 2">
    <name type="scientific">Paenibacillus antarcticus</name>
    <dbReference type="NCBI Taxonomy" id="253703"/>
    <lineage>
        <taxon>Bacteria</taxon>
        <taxon>Bacillati</taxon>
        <taxon>Bacillota</taxon>
        <taxon>Bacilli</taxon>
        <taxon>Bacillales</taxon>
        <taxon>Paenibacillaceae</taxon>
        <taxon>Paenibacillus</taxon>
    </lineage>
</organism>
<evidence type="ECO:0000313" key="2">
    <source>
        <dbReference type="Proteomes" id="UP000077355"/>
    </source>
</evidence>
<proteinExistence type="predicted"/>
<protein>
    <recommendedName>
        <fullName evidence="3">LXG domain-containing protein</fullName>
    </recommendedName>
</protein>
<dbReference type="EMBL" id="LVJI01000001">
    <property type="protein sequence ID" value="OAB48496.1"/>
    <property type="molecule type" value="Genomic_DNA"/>
</dbReference>
<dbReference type="AlphaFoldDB" id="A0A168R2B1"/>
<reference evidence="1 2" key="1">
    <citation type="submission" date="2016-03" db="EMBL/GenBank/DDBJ databases">
        <title>Draft genome sequence of Paenibacillus antarcticus CECT 5836.</title>
        <authorList>
            <person name="Shin S.-K."/>
            <person name="Yi H."/>
        </authorList>
    </citation>
    <scope>NUCLEOTIDE SEQUENCE [LARGE SCALE GENOMIC DNA]</scope>
    <source>
        <strain evidence="1 2">CECT 5836</strain>
    </source>
</reference>
<dbReference type="Proteomes" id="UP000077355">
    <property type="component" value="Unassembled WGS sequence"/>
</dbReference>
<name>A0A168R2B1_9BACL</name>
<gene>
    <name evidence="1" type="ORF">PBAT_02360</name>
</gene>
<accession>A0A168R2B1</accession>
<evidence type="ECO:0000313" key="1">
    <source>
        <dbReference type="EMBL" id="OAB48496.1"/>
    </source>
</evidence>
<evidence type="ECO:0008006" key="3">
    <source>
        <dbReference type="Google" id="ProtNLM"/>
    </source>
</evidence>
<keyword evidence="2" id="KW-1185">Reference proteome</keyword>